<dbReference type="InterPro" id="IPR009078">
    <property type="entry name" value="Ferritin-like_SF"/>
</dbReference>
<sequence length="185" mass="19063">MILSSRRAFLGATGKTLSATALAMVVGSNIKTADAADASQDIQILNAAIALEHEGIAAYQIAATSGLLDPAVVDIGVTFQGHHKGHRDILVKAVETLGGKPAEEKSLGAYAKDLKASTLKNQADVLRLALDLERGAANAYLGLIPSLGPDYHQVAAQMAGDEAFHAAILANALGQPIPKAALMFG</sequence>
<dbReference type="Pfam" id="PF13668">
    <property type="entry name" value="Ferritin_2"/>
    <property type="match status" value="1"/>
</dbReference>
<reference evidence="2 3" key="1">
    <citation type="submission" date="2019-12" db="EMBL/GenBank/DDBJ databases">
        <title>Snethiella sp. nov. sp. isolated from sea sand.</title>
        <authorList>
            <person name="Kim J."/>
            <person name="Jeong S.E."/>
            <person name="Jung H.S."/>
            <person name="Jeon C.O."/>
        </authorList>
    </citation>
    <scope>NUCLEOTIDE SEQUENCE [LARGE SCALE GENOMIC DNA]</scope>
    <source>
        <strain evidence="2 3">DP05</strain>
    </source>
</reference>
<dbReference type="EMBL" id="WTUW01000009">
    <property type="protein sequence ID" value="MZR32326.1"/>
    <property type="molecule type" value="Genomic_DNA"/>
</dbReference>
<accession>A0A6L8WAU5</accession>
<dbReference type="SUPFAM" id="SSF47240">
    <property type="entry name" value="Ferritin-like"/>
    <property type="match status" value="1"/>
</dbReference>
<dbReference type="AlphaFoldDB" id="A0A6L8WAU5"/>
<evidence type="ECO:0000313" key="2">
    <source>
        <dbReference type="EMBL" id="MZR32326.1"/>
    </source>
</evidence>
<comment type="caution">
    <text evidence="2">The sequence shown here is derived from an EMBL/GenBank/DDBJ whole genome shotgun (WGS) entry which is preliminary data.</text>
</comment>
<keyword evidence="1" id="KW-0732">Signal</keyword>
<dbReference type="InterPro" id="IPR006311">
    <property type="entry name" value="TAT_signal"/>
</dbReference>
<proteinExistence type="predicted"/>
<dbReference type="CDD" id="cd00657">
    <property type="entry name" value="Ferritin_like"/>
    <property type="match status" value="1"/>
</dbReference>
<gene>
    <name evidence="2" type="ORF">GQE98_16930</name>
</gene>
<feature type="chain" id="PRO_5026677556" evidence="1">
    <location>
        <begin position="24"/>
        <end position="185"/>
    </location>
</feature>
<feature type="signal peptide" evidence="1">
    <location>
        <begin position="1"/>
        <end position="23"/>
    </location>
</feature>
<name>A0A6L8WAU5_9PROT</name>
<organism evidence="2 3">
    <name type="scientific">Sneathiella litorea</name>
    <dbReference type="NCBI Taxonomy" id="2606216"/>
    <lineage>
        <taxon>Bacteria</taxon>
        <taxon>Pseudomonadati</taxon>
        <taxon>Pseudomonadota</taxon>
        <taxon>Alphaproteobacteria</taxon>
        <taxon>Sneathiellales</taxon>
        <taxon>Sneathiellaceae</taxon>
        <taxon>Sneathiella</taxon>
    </lineage>
</organism>
<evidence type="ECO:0000313" key="3">
    <source>
        <dbReference type="Proteomes" id="UP000476030"/>
    </source>
</evidence>
<dbReference type="InterPro" id="IPR012347">
    <property type="entry name" value="Ferritin-like"/>
</dbReference>
<dbReference type="Gene3D" id="1.20.1260.10">
    <property type="match status" value="1"/>
</dbReference>
<keyword evidence="3" id="KW-1185">Reference proteome</keyword>
<dbReference type="Proteomes" id="UP000476030">
    <property type="component" value="Unassembled WGS sequence"/>
</dbReference>
<protein>
    <submittedName>
        <fullName evidence="2">DUF4439 domain-containing protein</fullName>
    </submittedName>
</protein>
<evidence type="ECO:0000256" key="1">
    <source>
        <dbReference type="SAM" id="SignalP"/>
    </source>
</evidence>
<dbReference type="PROSITE" id="PS51318">
    <property type="entry name" value="TAT"/>
    <property type="match status" value="1"/>
</dbReference>